<protein>
    <submittedName>
        <fullName evidence="1">Uncharacterized protein</fullName>
    </submittedName>
</protein>
<dbReference type="EMBL" id="FNCH01000040">
    <property type="protein sequence ID" value="SDH70052.1"/>
    <property type="molecule type" value="Genomic_DNA"/>
</dbReference>
<name>A0A1G8EJS4_9SPHI</name>
<evidence type="ECO:0000313" key="1">
    <source>
        <dbReference type="EMBL" id="SDH70052.1"/>
    </source>
</evidence>
<proteinExistence type="predicted"/>
<reference evidence="2" key="1">
    <citation type="submission" date="2016-10" db="EMBL/GenBank/DDBJ databases">
        <authorList>
            <person name="Varghese N."/>
            <person name="Submissions S."/>
        </authorList>
    </citation>
    <scope>NUCLEOTIDE SEQUENCE [LARGE SCALE GENOMIC DNA]</scope>
    <source>
        <strain evidence="2">DSM 17933</strain>
    </source>
</reference>
<sequence>MRVKNKNMKISGLNFNKVTSKYQLIYFWKLILKKVQYSVHQINNCPIILSVFRTKNSLDQ</sequence>
<evidence type="ECO:0000313" key="2">
    <source>
        <dbReference type="Proteomes" id="UP000199643"/>
    </source>
</evidence>
<dbReference type="Proteomes" id="UP000199643">
    <property type="component" value="Unassembled WGS sequence"/>
</dbReference>
<gene>
    <name evidence="1" type="ORF">SAMN05421827_1402</name>
</gene>
<accession>A0A1G8EJS4</accession>
<dbReference type="AlphaFoldDB" id="A0A1G8EJS4"/>
<keyword evidence="2" id="KW-1185">Reference proteome</keyword>
<organism evidence="1 2">
    <name type="scientific">Pedobacter terrae</name>
    <dbReference type="NCBI Taxonomy" id="405671"/>
    <lineage>
        <taxon>Bacteria</taxon>
        <taxon>Pseudomonadati</taxon>
        <taxon>Bacteroidota</taxon>
        <taxon>Sphingobacteriia</taxon>
        <taxon>Sphingobacteriales</taxon>
        <taxon>Sphingobacteriaceae</taxon>
        <taxon>Pedobacter</taxon>
    </lineage>
</organism>